<evidence type="ECO:0000313" key="2">
    <source>
        <dbReference type="EMBL" id="VAV97436.1"/>
    </source>
</evidence>
<accession>A0A3B0S977</accession>
<keyword evidence="1" id="KW-0472">Membrane</keyword>
<organism evidence="2">
    <name type="scientific">hydrothermal vent metagenome</name>
    <dbReference type="NCBI Taxonomy" id="652676"/>
    <lineage>
        <taxon>unclassified sequences</taxon>
        <taxon>metagenomes</taxon>
        <taxon>ecological metagenomes</taxon>
    </lineage>
</organism>
<dbReference type="EMBL" id="UOEF01000246">
    <property type="protein sequence ID" value="VAV97436.1"/>
    <property type="molecule type" value="Genomic_DNA"/>
</dbReference>
<name>A0A3B0S977_9ZZZZ</name>
<feature type="transmembrane region" description="Helical" evidence="1">
    <location>
        <begin position="500"/>
        <end position="524"/>
    </location>
</feature>
<gene>
    <name evidence="2" type="ORF">MNBD_ALPHA04-1381</name>
</gene>
<proteinExistence type="predicted"/>
<evidence type="ECO:0000256" key="1">
    <source>
        <dbReference type="SAM" id="Phobius"/>
    </source>
</evidence>
<keyword evidence="1" id="KW-0812">Transmembrane</keyword>
<sequence length="540" mass="60140">MVDVLIHPAQRRLMTGKMPPVPHHEVVLRPLGSTDPQSMIITVEDSNFIPAVMKDLQQDDWRQRLAERRALRRRKETGILELNQPVHRRFQLALFELACEAPGYPPVDPEKISGMGLVLRRDKQDAPHGWLKQGKSIVGWKSVEGSELTDPDPVARNMVFPDAPEALHLIAADRLTKDTVGEEILPLHIAPPEVCAARKRTILYGIVPVTSAELSDIIEEPVDANDPKHRDAFVNSLSGYLKQRAETRMPFDGQNIVIPDPDAPRAVTPGSNPLVASPKGSGDEGKYYSFGIFLQQLVIELGILEDTPEAGDLLALLSTIQLPLAENSSGQVTDSISASIFIQLAYPVLLLQEDNGFNLTMPLRWPAISAEKGEDLTAAALTCLNRRHADLYKQTAKFEGRDWQYHIRGFVRVQHGDGCPERLEWSGPSEPFHIVPWWDSDAPPTKISLPKISDLKNIKPSVAFEMPPELADLIKRDPMDNLAGEGGEPSKLGLGWLCSFSIPIITICAFIILNIMLSLLNIFFHWMMWIKLCLPIPTKE</sequence>
<keyword evidence="1" id="KW-1133">Transmembrane helix</keyword>
<protein>
    <submittedName>
        <fullName evidence="2">Uncharacterized protein</fullName>
    </submittedName>
</protein>
<dbReference type="AlphaFoldDB" id="A0A3B0S977"/>
<reference evidence="2" key="1">
    <citation type="submission" date="2018-06" db="EMBL/GenBank/DDBJ databases">
        <authorList>
            <person name="Zhirakovskaya E."/>
        </authorList>
    </citation>
    <scope>NUCLEOTIDE SEQUENCE</scope>
</reference>